<proteinExistence type="predicted"/>
<feature type="transmembrane region" description="Helical" evidence="1">
    <location>
        <begin position="26"/>
        <end position="46"/>
    </location>
</feature>
<organism evidence="2 3">
    <name type="scientific">[Clostridium] aminophilum</name>
    <dbReference type="NCBI Taxonomy" id="1526"/>
    <lineage>
        <taxon>Bacteria</taxon>
        <taxon>Bacillati</taxon>
        <taxon>Bacillota</taxon>
        <taxon>Clostridia</taxon>
        <taxon>Lachnospirales</taxon>
        <taxon>Lachnospiraceae</taxon>
    </lineage>
</organism>
<keyword evidence="1" id="KW-0472">Membrane</keyword>
<dbReference type="Pfam" id="PF12669">
    <property type="entry name" value="FeoB_associated"/>
    <property type="match status" value="1"/>
</dbReference>
<evidence type="ECO:0000313" key="3">
    <source>
        <dbReference type="Proteomes" id="UP000214760"/>
    </source>
</evidence>
<name>A0A1I6ID16_9FIRM</name>
<keyword evidence="1" id="KW-1133">Transmembrane helix</keyword>
<reference evidence="2 3" key="1">
    <citation type="submission" date="2016-10" db="EMBL/GenBank/DDBJ databases">
        <authorList>
            <person name="de Groot N.N."/>
        </authorList>
    </citation>
    <scope>NUCLEOTIDE SEQUENCE [LARGE SCALE GENOMIC DNA]</scope>
    <source>
        <strain evidence="2 3">F</strain>
    </source>
</reference>
<dbReference type="EMBL" id="FOZC01000001">
    <property type="protein sequence ID" value="SFR64576.1"/>
    <property type="molecule type" value="Genomic_DNA"/>
</dbReference>
<evidence type="ECO:0000256" key="1">
    <source>
        <dbReference type="SAM" id="Phobius"/>
    </source>
</evidence>
<sequence length="83" mass="8733">MNIGACRGTTNEAANGDGASTFWKGVFMADVIVAAILILLIGAAVYKVFSDKKKGICSCGQGCESCSHGCSTEKAPERFRLKK</sequence>
<gene>
    <name evidence="2" type="ORF">SAMN02910262_00235</name>
</gene>
<accession>A0A1I6ID16</accession>
<dbReference type="AlphaFoldDB" id="A0A1I6ID16"/>
<evidence type="ECO:0000313" key="2">
    <source>
        <dbReference type="EMBL" id="SFR64576.1"/>
    </source>
</evidence>
<protein>
    <submittedName>
        <fullName evidence="2">Virus attachment protein p12 family protein</fullName>
    </submittedName>
</protein>
<keyword evidence="1" id="KW-0812">Transmembrane</keyword>
<dbReference type="Proteomes" id="UP000214760">
    <property type="component" value="Unassembled WGS sequence"/>
</dbReference>